<organism evidence="1 2">
    <name type="scientific">Rhodococcus aetherivorans</name>
    <dbReference type="NCBI Taxonomy" id="191292"/>
    <lineage>
        <taxon>Bacteria</taxon>
        <taxon>Bacillati</taxon>
        <taxon>Actinomycetota</taxon>
        <taxon>Actinomycetes</taxon>
        <taxon>Mycobacteriales</taxon>
        <taxon>Nocardiaceae</taxon>
        <taxon>Rhodococcus</taxon>
    </lineage>
</organism>
<dbReference type="EMBL" id="BLAH01000172">
    <property type="protein sequence ID" value="GES40140.1"/>
    <property type="molecule type" value="Genomic_DNA"/>
</dbReference>
<protein>
    <submittedName>
        <fullName evidence="1">Uncharacterized protein</fullName>
    </submittedName>
</protein>
<sequence>MWTTTGWRPVGCGLGVVESGARRGRDARSGSDTKCPV</sequence>
<dbReference type="Proteomes" id="UP000325466">
    <property type="component" value="Unassembled WGS sequence"/>
</dbReference>
<gene>
    <name evidence="1" type="ORF">RAJCM14343_5421</name>
</gene>
<reference evidence="1 2" key="1">
    <citation type="journal article" date="2018" name="Biodegradation">
        <title>1,4-Dioxane degradation characteristics of Rhodococcus aetherivorans JCM 14343.</title>
        <authorList>
            <person name="Inoue D."/>
            <person name="Tsunoda T."/>
            <person name="Yamamoto N."/>
            <person name="Ike M."/>
            <person name="Sei K."/>
        </authorList>
    </citation>
    <scope>NUCLEOTIDE SEQUENCE [LARGE SCALE GENOMIC DNA]</scope>
    <source>
        <strain evidence="1 2">JCM 14343</strain>
    </source>
</reference>
<evidence type="ECO:0000313" key="1">
    <source>
        <dbReference type="EMBL" id="GES40140.1"/>
    </source>
</evidence>
<proteinExistence type="predicted"/>
<comment type="caution">
    <text evidence="1">The sequence shown here is derived from an EMBL/GenBank/DDBJ whole genome shotgun (WGS) entry which is preliminary data.</text>
</comment>
<name>A0ABQ0YUE7_9NOCA</name>
<keyword evidence="2" id="KW-1185">Reference proteome</keyword>
<accession>A0ABQ0YUE7</accession>
<evidence type="ECO:0000313" key="2">
    <source>
        <dbReference type="Proteomes" id="UP000325466"/>
    </source>
</evidence>